<sequence>MKKFLPFAQKDYHRDVIAVDCYAKNAFNLSHWRGAPKIAAIHDDTSAQITLHAIENKLPEIEADYVTCNHFDIDGFLGIWSVFNPELALENRELIAEAALIGDFRELSDDKNLALEALKLVCTINYLEQHHFYAPFAFKTREAQTCIEKFDYFLTHFSERFTNIQQYQKEWEKEFNLIIKHLEMFDQNCSNVYTENDLRLQIVETETPLHYYALFAGSRECDMVLSLYNNNRYELECKYATWVDTNRNSYPRIDLNFLAAKLNTMERSGLKWKADHFTDTGPILRLEKEKLTKEIRFDHPMNRPIYASSIKPDLFQRVVVDFFRKAYSGITAKKWWSWQEIEQINSDLQPTLDSH</sequence>
<organism evidence="1 2">
    <name type="scientific">Agaribacillus aureus</name>
    <dbReference type="NCBI Taxonomy" id="3051825"/>
    <lineage>
        <taxon>Bacteria</taxon>
        <taxon>Pseudomonadati</taxon>
        <taxon>Bacteroidota</taxon>
        <taxon>Cytophagia</taxon>
        <taxon>Cytophagales</taxon>
        <taxon>Splendidivirgaceae</taxon>
        <taxon>Agaribacillus</taxon>
    </lineage>
</organism>
<dbReference type="InterPro" id="IPR046509">
    <property type="entry name" value="DUF6687"/>
</dbReference>
<name>A0ABT8LAP8_9BACT</name>
<gene>
    <name evidence="1" type="ORF">QQ020_22305</name>
</gene>
<evidence type="ECO:0000313" key="2">
    <source>
        <dbReference type="Proteomes" id="UP001172083"/>
    </source>
</evidence>
<dbReference type="EMBL" id="JAUJEB010000005">
    <property type="protein sequence ID" value="MDN5214829.1"/>
    <property type="molecule type" value="Genomic_DNA"/>
</dbReference>
<evidence type="ECO:0000313" key="1">
    <source>
        <dbReference type="EMBL" id="MDN5214829.1"/>
    </source>
</evidence>
<dbReference type="RefSeq" id="WP_346760167.1">
    <property type="nucleotide sequence ID" value="NZ_JAUJEB010000005.1"/>
</dbReference>
<reference evidence="1" key="1">
    <citation type="submission" date="2023-06" db="EMBL/GenBank/DDBJ databases">
        <title>Genomic of Agaribacillus aureum.</title>
        <authorList>
            <person name="Wang G."/>
        </authorList>
    </citation>
    <scope>NUCLEOTIDE SEQUENCE</scope>
    <source>
        <strain evidence="1">BMA12</strain>
    </source>
</reference>
<comment type="caution">
    <text evidence="1">The sequence shown here is derived from an EMBL/GenBank/DDBJ whole genome shotgun (WGS) entry which is preliminary data.</text>
</comment>
<dbReference type="Proteomes" id="UP001172083">
    <property type="component" value="Unassembled WGS sequence"/>
</dbReference>
<dbReference type="Pfam" id="PF20392">
    <property type="entry name" value="DUF6687"/>
    <property type="match status" value="1"/>
</dbReference>
<proteinExistence type="predicted"/>
<accession>A0ABT8LAP8</accession>
<protein>
    <recommendedName>
        <fullName evidence="3">DUF4263 domain-containing protein</fullName>
    </recommendedName>
</protein>
<keyword evidence="2" id="KW-1185">Reference proteome</keyword>
<evidence type="ECO:0008006" key="3">
    <source>
        <dbReference type="Google" id="ProtNLM"/>
    </source>
</evidence>